<accession>A0A1U9Z3A2</accession>
<feature type="domain" description="Nucleoside phosphorylase" evidence="4">
    <location>
        <begin position="42"/>
        <end position="244"/>
    </location>
</feature>
<dbReference type="Gene3D" id="3.40.50.1580">
    <property type="entry name" value="Nucleoside phosphorylase domain"/>
    <property type="match status" value="1"/>
</dbReference>
<comment type="catalytic activity">
    <reaction evidence="3">
        <text>uridine + phosphate = alpha-D-ribose 1-phosphate + uracil</text>
        <dbReference type="Rhea" id="RHEA:24388"/>
        <dbReference type="ChEBI" id="CHEBI:16704"/>
        <dbReference type="ChEBI" id="CHEBI:17568"/>
        <dbReference type="ChEBI" id="CHEBI:43474"/>
        <dbReference type="ChEBI" id="CHEBI:57720"/>
        <dbReference type="EC" id="2.4.2.3"/>
    </reaction>
</comment>
<dbReference type="KEGG" id="mmed:Mame_02862"/>
<proteinExistence type="predicted"/>
<evidence type="ECO:0000313" key="6">
    <source>
        <dbReference type="Proteomes" id="UP000191135"/>
    </source>
</evidence>
<keyword evidence="5" id="KW-0328">Glycosyltransferase</keyword>
<evidence type="ECO:0000256" key="3">
    <source>
        <dbReference type="ARBA" id="ARBA00048447"/>
    </source>
</evidence>
<dbReference type="EC" id="2.4.2.3" evidence="1"/>
<dbReference type="GO" id="GO:0005829">
    <property type="term" value="C:cytosol"/>
    <property type="evidence" value="ECO:0007669"/>
    <property type="project" value="TreeGrafter"/>
</dbReference>
<dbReference type="GO" id="GO:0009116">
    <property type="term" value="P:nucleoside metabolic process"/>
    <property type="evidence" value="ECO:0007669"/>
    <property type="project" value="InterPro"/>
</dbReference>
<dbReference type="eggNOG" id="COG2820">
    <property type="taxonomic scope" value="Bacteria"/>
</dbReference>
<dbReference type="GO" id="GO:0004850">
    <property type="term" value="F:uridine phosphorylase activity"/>
    <property type="evidence" value="ECO:0007669"/>
    <property type="project" value="UniProtKB-EC"/>
</dbReference>
<keyword evidence="6" id="KW-1185">Reference proteome</keyword>
<dbReference type="PANTHER" id="PTHR43691:SF11">
    <property type="entry name" value="FI09636P-RELATED"/>
    <property type="match status" value="1"/>
</dbReference>
<dbReference type="InterPro" id="IPR000845">
    <property type="entry name" value="Nucleoside_phosphorylase_d"/>
</dbReference>
<protein>
    <recommendedName>
        <fullName evidence="2">Uridine phosphorylase</fullName>
        <ecNumber evidence="1">2.4.2.3</ecNumber>
    </recommendedName>
</protein>
<dbReference type="PANTHER" id="PTHR43691">
    <property type="entry name" value="URIDINE PHOSPHORYLASE"/>
    <property type="match status" value="1"/>
</dbReference>
<dbReference type="Proteomes" id="UP000191135">
    <property type="component" value="Chromosome"/>
</dbReference>
<dbReference type="Pfam" id="PF01048">
    <property type="entry name" value="PNP_UDP_1"/>
    <property type="match status" value="1"/>
</dbReference>
<dbReference type="InterPro" id="IPR035994">
    <property type="entry name" value="Nucleoside_phosphorylase_sf"/>
</dbReference>
<dbReference type="EMBL" id="CP020330">
    <property type="protein sequence ID" value="AQZ52185.1"/>
    <property type="molecule type" value="Genomic_DNA"/>
</dbReference>
<name>A0A1U9Z3A2_9HYPH</name>
<dbReference type="STRING" id="1122214.Mame_02862"/>
<sequence length="275" mass="28927">MSEEYRYLKTMPHFVRAGVPLLTGFKRDRIAPYVVLAVKDPLVVGDGAEEDSLAAALDNGEVAARTGLFTTVTGTYEGAPVSIVSGGSGSPEAELALMDLFNFTDCTTVIRIGGCGAWSPKVGVGDIVISSGAVRDEGMTKAHVRAEYPAVADWQVVSAMKEAADQVGHPYHIGITRSGDSEYCGWGKPGPGGYLQEDHKQIIDYWSRAGVLNTDREAAAILTLCSLYGRRGGAVCSVGDNVVTGELHKSGSGQTAAITVGLSALARLFREDADA</sequence>
<dbReference type="AlphaFoldDB" id="A0A1U9Z3A2"/>
<dbReference type="CDD" id="cd17767">
    <property type="entry name" value="UP_EcUdp-like"/>
    <property type="match status" value="1"/>
</dbReference>
<dbReference type="SUPFAM" id="SSF53167">
    <property type="entry name" value="Purine and uridine phosphorylases"/>
    <property type="match status" value="1"/>
</dbReference>
<keyword evidence="5" id="KW-0808">Transferase</keyword>
<evidence type="ECO:0000256" key="1">
    <source>
        <dbReference type="ARBA" id="ARBA00011888"/>
    </source>
</evidence>
<gene>
    <name evidence="5" type="primary">udp</name>
    <name evidence="5" type="ORF">Mame_02862</name>
</gene>
<dbReference type="OrthoDB" id="9782889at2"/>
<dbReference type="RefSeq" id="WP_018063175.1">
    <property type="nucleotide sequence ID" value="NZ_AQWH01000002.1"/>
</dbReference>
<evidence type="ECO:0000256" key="2">
    <source>
        <dbReference type="ARBA" id="ARBA00021980"/>
    </source>
</evidence>
<reference evidence="5 6" key="1">
    <citation type="submission" date="2017-03" db="EMBL/GenBank/DDBJ databases">
        <title>Foreign affairs: Plasmid Transfer between Roseobacters and Rhizobia.</title>
        <authorList>
            <person name="Bartling P."/>
            <person name="Bunk B."/>
            <person name="Overmann J."/>
            <person name="Brinkmann H."/>
            <person name="Petersen J."/>
        </authorList>
    </citation>
    <scope>NUCLEOTIDE SEQUENCE [LARGE SCALE GENOMIC DNA]</scope>
    <source>
        <strain evidence="5 6">MACL11</strain>
    </source>
</reference>
<evidence type="ECO:0000313" key="5">
    <source>
        <dbReference type="EMBL" id="AQZ52185.1"/>
    </source>
</evidence>
<evidence type="ECO:0000259" key="4">
    <source>
        <dbReference type="Pfam" id="PF01048"/>
    </source>
</evidence>
<organism evidence="5 6">
    <name type="scientific">Martelella mediterranea DSM 17316</name>
    <dbReference type="NCBI Taxonomy" id="1122214"/>
    <lineage>
        <taxon>Bacteria</taxon>
        <taxon>Pseudomonadati</taxon>
        <taxon>Pseudomonadota</taxon>
        <taxon>Alphaproteobacteria</taxon>
        <taxon>Hyphomicrobiales</taxon>
        <taxon>Aurantimonadaceae</taxon>
        <taxon>Martelella</taxon>
    </lineage>
</organism>